<evidence type="ECO:0000256" key="3">
    <source>
        <dbReference type="ARBA" id="ARBA00022679"/>
    </source>
</evidence>
<evidence type="ECO:0000256" key="1">
    <source>
        <dbReference type="ARBA" id="ARBA00022478"/>
    </source>
</evidence>
<dbReference type="CDD" id="cd01029">
    <property type="entry name" value="TOPRIM_primases"/>
    <property type="match status" value="1"/>
</dbReference>
<evidence type="ECO:0000259" key="7">
    <source>
        <dbReference type="SMART" id="SM00778"/>
    </source>
</evidence>
<evidence type="ECO:0000313" key="9">
    <source>
        <dbReference type="Proteomes" id="UP000438106"/>
    </source>
</evidence>
<protein>
    <recommendedName>
        <fullName evidence="7">DNA primase/helicase Gp4 N-terminal Bacteriophage T7-like domain-containing protein</fullName>
    </recommendedName>
</protein>
<reference evidence="8 9" key="1">
    <citation type="submission" date="2019-12" db="EMBL/GenBank/DDBJ databases">
        <title>Devosia maris sp. nov., isolated from the deep seawater.</title>
        <authorList>
            <person name="Liu Y."/>
        </authorList>
    </citation>
    <scope>NUCLEOTIDE SEQUENCE [LARGE SCALE GENOMIC DNA]</scope>
    <source>
        <strain evidence="8 9">L53-10-65</strain>
    </source>
</reference>
<keyword evidence="9" id="KW-1185">Reference proteome</keyword>
<dbReference type="GO" id="GO:1990077">
    <property type="term" value="C:primosome complex"/>
    <property type="evidence" value="ECO:0007669"/>
    <property type="project" value="UniProtKB-KW"/>
</dbReference>
<dbReference type="InterPro" id="IPR034154">
    <property type="entry name" value="TOPRIM_DnaG/twinkle"/>
</dbReference>
<accession>A0A7X3K3S3</accession>
<dbReference type="Gene3D" id="3.90.580.10">
    <property type="entry name" value="Zinc finger, CHC2-type domain"/>
    <property type="match status" value="1"/>
</dbReference>
<evidence type="ECO:0000313" key="8">
    <source>
        <dbReference type="EMBL" id="MVS99245.1"/>
    </source>
</evidence>
<dbReference type="InterPro" id="IPR006171">
    <property type="entry name" value="TOPRIM_dom"/>
</dbReference>
<dbReference type="SMART" id="SM00778">
    <property type="entry name" value="Prim_Zn_Ribbon"/>
    <property type="match status" value="1"/>
</dbReference>
<name>A0A7X3K3S3_9HYPH</name>
<dbReference type="GO" id="GO:0008270">
    <property type="term" value="F:zinc ion binding"/>
    <property type="evidence" value="ECO:0007669"/>
    <property type="project" value="InterPro"/>
</dbReference>
<dbReference type="GO" id="GO:0006269">
    <property type="term" value="P:DNA replication, synthesis of primer"/>
    <property type="evidence" value="ECO:0007669"/>
    <property type="project" value="UniProtKB-KW"/>
</dbReference>
<keyword evidence="6" id="KW-0804">Transcription</keyword>
<dbReference type="InterPro" id="IPR013237">
    <property type="entry name" value="Phage_T7_Gp4_N"/>
</dbReference>
<dbReference type="GO" id="GO:0016779">
    <property type="term" value="F:nucleotidyltransferase activity"/>
    <property type="evidence" value="ECO:0007669"/>
    <property type="project" value="UniProtKB-KW"/>
</dbReference>
<comment type="caution">
    <text evidence="8">The sequence shown here is derived from an EMBL/GenBank/DDBJ whole genome shotgun (WGS) entry which is preliminary data.</text>
</comment>
<dbReference type="InterPro" id="IPR036977">
    <property type="entry name" value="DNA_primase_Znf_CHC2"/>
</dbReference>
<keyword evidence="4" id="KW-0548">Nucleotidyltransferase</keyword>
<evidence type="ECO:0000256" key="6">
    <source>
        <dbReference type="ARBA" id="ARBA00023163"/>
    </source>
</evidence>
<dbReference type="GO" id="GO:0000428">
    <property type="term" value="C:DNA-directed RNA polymerase complex"/>
    <property type="evidence" value="ECO:0007669"/>
    <property type="project" value="UniProtKB-KW"/>
</dbReference>
<dbReference type="EMBL" id="WQRF01000002">
    <property type="protein sequence ID" value="MVS99245.1"/>
    <property type="molecule type" value="Genomic_DNA"/>
</dbReference>
<dbReference type="Pfam" id="PF13362">
    <property type="entry name" value="Toprim_3"/>
    <property type="match status" value="1"/>
</dbReference>
<dbReference type="InterPro" id="IPR055570">
    <property type="entry name" value="DUF7146"/>
</dbReference>
<evidence type="ECO:0000256" key="4">
    <source>
        <dbReference type="ARBA" id="ARBA00022695"/>
    </source>
</evidence>
<dbReference type="Proteomes" id="UP000438106">
    <property type="component" value="Unassembled WGS sequence"/>
</dbReference>
<proteinExistence type="predicted"/>
<gene>
    <name evidence="8" type="ORF">GO014_09455</name>
</gene>
<evidence type="ECO:0000256" key="5">
    <source>
        <dbReference type="ARBA" id="ARBA00022705"/>
    </source>
</evidence>
<dbReference type="Pfam" id="PF23639">
    <property type="entry name" value="DUF7146"/>
    <property type="match status" value="1"/>
</dbReference>
<dbReference type="RefSeq" id="WP_157290117.1">
    <property type="nucleotide sequence ID" value="NZ_WQRF01000002.1"/>
</dbReference>
<keyword evidence="1" id="KW-0240">DNA-directed RNA polymerase</keyword>
<evidence type="ECO:0000256" key="2">
    <source>
        <dbReference type="ARBA" id="ARBA00022515"/>
    </source>
</evidence>
<keyword evidence="3" id="KW-0808">Transferase</keyword>
<dbReference type="GO" id="GO:0003677">
    <property type="term" value="F:DNA binding"/>
    <property type="evidence" value="ECO:0007669"/>
    <property type="project" value="InterPro"/>
</dbReference>
<keyword evidence="5" id="KW-0235">DNA replication</keyword>
<dbReference type="GO" id="GO:0004386">
    <property type="term" value="F:helicase activity"/>
    <property type="evidence" value="ECO:0007669"/>
    <property type="project" value="InterPro"/>
</dbReference>
<feature type="domain" description="DNA primase/helicase Gp4 N-terminal Bacteriophage T7-like" evidence="7">
    <location>
        <begin position="28"/>
        <end position="63"/>
    </location>
</feature>
<dbReference type="AlphaFoldDB" id="A0A7X3K3S3"/>
<keyword evidence="2" id="KW-0639">Primosome</keyword>
<organism evidence="8 9">
    <name type="scientific">Devosia marina</name>
    <dbReference type="NCBI Taxonomy" id="2683198"/>
    <lineage>
        <taxon>Bacteria</taxon>
        <taxon>Pseudomonadati</taxon>
        <taxon>Pseudomonadota</taxon>
        <taxon>Alphaproteobacteria</taxon>
        <taxon>Hyphomicrobiales</taxon>
        <taxon>Devosiaceae</taxon>
        <taxon>Devosia</taxon>
    </lineage>
</organism>
<sequence length="326" mass="35138">MGNLADRAQGRWREILPALGIDAKALVNKHGPCPVCGGKDRFRFDDKNGSGSWICNQGHGGEHDKAAGSAGNGVSLVMDFKQCSFPEAARLIEGIVGKADNDRPPSMPVVDEEQAARERYQQTIALWRSGIAIRSGDPADLYLRSRVGPYRPTRALRLIPETVFAGRSMPALLSAFVDVHGELCGVQRTFLTADGQKAKGIEAPRWNTGTLPEGGAIRLASHDNTLGIAEGVETALSATALYGVPCWAALNAGRLEAWEPPEGVRNIVVFGDADLNYRGQQAAFNLAHRLSRKVQGKPELVVQVAIPEELATDWNDVLRKSGQRAA</sequence>
<dbReference type="Pfam" id="PF08273">
    <property type="entry name" value="Zn_Ribbon_Prim"/>
    <property type="match status" value="1"/>
</dbReference>
<dbReference type="SUPFAM" id="SSF57783">
    <property type="entry name" value="Zinc beta-ribbon"/>
    <property type="match status" value="1"/>
</dbReference>